<keyword evidence="1" id="KW-0732">Signal</keyword>
<feature type="signal peptide" evidence="1">
    <location>
        <begin position="1"/>
        <end position="20"/>
    </location>
</feature>
<name>A0A835YUM1_9STRA</name>
<protein>
    <submittedName>
        <fullName evidence="2">Uncharacterized protein</fullName>
    </submittedName>
</protein>
<gene>
    <name evidence="2" type="ORF">JKP88DRAFT_261426</name>
</gene>
<evidence type="ECO:0000313" key="3">
    <source>
        <dbReference type="Proteomes" id="UP000664859"/>
    </source>
</evidence>
<accession>A0A835YUM1</accession>
<comment type="caution">
    <text evidence="2">The sequence shown here is derived from an EMBL/GenBank/DDBJ whole genome shotgun (WGS) entry which is preliminary data.</text>
</comment>
<dbReference type="EMBL" id="JAFCMP010000525">
    <property type="protein sequence ID" value="KAG5177409.1"/>
    <property type="molecule type" value="Genomic_DNA"/>
</dbReference>
<organism evidence="2 3">
    <name type="scientific">Tribonema minus</name>
    <dbReference type="NCBI Taxonomy" id="303371"/>
    <lineage>
        <taxon>Eukaryota</taxon>
        <taxon>Sar</taxon>
        <taxon>Stramenopiles</taxon>
        <taxon>Ochrophyta</taxon>
        <taxon>PX clade</taxon>
        <taxon>Xanthophyceae</taxon>
        <taxon>Tribonematales</taxon>
        <taxon>Tribonemataceae</taxon>
        <taxon>Tribonema</taxon>
    </lineage>
</organism>
<evidence type="ECO:0000256" key="1">
    <source>
        <dbReference type="SAM" id="SignalP"/>
    </source>
</evidence>
<keyword evidence="3" id="KW-1185">Reference proteome</keyword>
<dbReference type="AlphaFoldDB" id="A0A835YUM1"/>
<reference evidence="2" key="1">
    <citation type="submission" date="2021-02" db="EMBL/GenBank/DDBJ databases">
        <title>First Annotated Genome of the Yellow-green Alga Tribonema minus.</title>
        <authorList>
            <person name="Mahan K.M."/>
        </authorList>
    </citation>
    <scope>NUCLEOTIDE SEQUENCE</scope>
    <source>
        <strain evidence="2">UTEX B ZZ1240</strain>
    </source>
</reference>
<sequence length="299" mass="30860">MVLLLGRLLLGALAVTAATGVTIQQGVNNSAVMKLKTDLLTCDGLSVWIEGILYDAQDAHCLDAQESAAKFEGLLDCWHDFYAHTHSLEGCRTLVAAAASKAPSSAASAAPSAAPSSAPSNGAAADHAPPCTAGEAPCGYKWDPVTHTASAPTVCCSAKEVCVTDSILVRGVTRCAARPTCARPCGFSRFTDDTGPRGAPADYYAEFTLPATCCGGDEWCYMGDDSQAVCVAPIVCPNPADEPCGAHACVSSTSTHSLMPLQDFFYELVVYGNPDNSCCEPPRQCIGGGGQGCGGSQCY</sequence>
<dbReference type="Proteomes" id="UP000664859">
    <property type="component" value="Unassembled WGS sequence"/>
</dbReference>
<proteinExistence type="predicted"/>
<evidence type="ECO:0000313" key="2">
    <source>
        <dbReference type="EMBL" id="KAG5177409.1"/>
    </source>
</evidence>
<feature type="chain" id="PRO_5032921189" evidence="1">
    <location>
        <begin position="21"/>
        <end position="299"/>
    </location>
</feature>